<dbReference type="EMBL" id="CM037155">
    <property type="protein sequence ID" value="KAH7848001.1"/>
    <property type="molecule type" value="Genomic_DNA"/>
</dbReference>
<comment type="caution">
    <text evidence="1">The sequence shown here is derived from an EMBL/GenBank/DDBJ whole genome shotgun (WGS) entry which is preliminary data.</text>
</comment>
<dbReference type="Proteomes" id="UP000828048">
    <property type="component" value="Chromosome 5"/>
</dbReference>
<evidence type="ECO:0000313" key="2">
    <source>
        <dbReference type="Proteomes" id="UP000828048"/>
    </source>
</evidence>
<gene>
    <name evidence="1" type="ORF">Vadar_032629</name>
</gene>
<reference evidence="1 2" key="1">
    <citation type="journal article" date="2021" name="Hortic Res">
        <title>High-quality reference genome and annotation aids understanding of berry development for evergreen blueberry (Vaccinium darrowii).</title>
        <authorList>
            <person name="Yu J."/>
            <person name="Hulse-Kemp A.M."/>
            <person name="Babiker E."/>
            <person name="Staton M."/>
        </authorList>
    </citation>
    <scope>NUCLEOTIDE SEQUENCE [LARGE SCALE GENOMIC DNA]</scope>
    <source>
        <strain evidence="2">cv. NJ 8807/NJ 8810</strain>
        <tissue evidence="1">Young leaf</tissue>
    </source>
</reference>
<proteinExistence type="predicted"/>
<protein>
    <submittedName>
        <fullName evidence="1">Uncharacterized protein</fullName>
    </submittedName>
</protein>
<name>A0ACB7Y3U3_9ERIC</name>
<organism evidence="1 2">
    <name type="scientific">Vaccinium darrowii</name>
    <dbReference type="NCBI Taxonomy" id="229202"/>
    <lineage>
        <taxon>Eukaryota</taxon>
        <taxon>Viridiplantae</taxon>
        <taxon>Streptophyta</taxon>
        <taxon>Embryophyta</taxon>
        <taxon>Tracheophyta</taxon>
        <taxon>Spermatophyta</taxon>
        <taxon>Magnoliopsida</taxon>
        <taxon>eudicotyledons</taxon>
        <taxon>Gunneridae</taxon>
        <taxon>Pentapetalae</taxon>
        <taxon>asterids</taxon>
        <taxon>Ericales</taxon>
        <taxon>Ericaceae</taxon>
        <taxon>Vaccinioideae</taxon>
        <taxon>Vaccinieae</taxon>
        <taxon>Vaccinium</taxon>
    </lineage>
</organism>
<keyword evidence="2" id="KW-1185">Reference proteome</keyword>
<evidence type="ECO:0000313" key="1">
    <source>
        <dbReference type="EMBL" id="KAH7848001.1"/>
    </source>
</evidence>
<sequence>MVIQGFRAGKLVEEEQRPRRRDKSRKSDSTAAAEVRQVEIETRWSDGNGRKRLRRRRRRVAGGLYRATLARAPVAEWGQRRWSFDWGDEDGPVEVVRDEDVVIDLVDSSQEQAVNKVNAVGGINGVGEGDIVGKFKRVRKGKKLVRGLDDELGDFIEEDDSEFSDVDSNEGDDDLMDFIEEDDSKNSDEDYEYPLSDGNEDESDNSNDGLSSYESDDEDGRQSNDEEGQPKSHIDITKFGKEFHVNGDDGKVILKKDLLFENVDKFREALKEYTIQKGCKIDWVQNEKSGVTCHCVALGCKWRIHASPLPNDTTYKIRSYNGEHTCLTSAKIPNATSTCLCKKMIGCLRTNPKMTLEAMQVEIQNRYGIDASMIQLYRARRKALDEIEGNHALAYTLLPTYASEVRRSNPDSLVKLQFMNVGTEAKHWTFMLDMQKSIDTTLGEIFSEASYRLCCRHMFANFKKVHPGLLLRKVCIKKLKDKECSQPQLSHLNVLLNLNLLLTMWDNLKLHLNPTDAAHHMLVLESEEGEEAVEAEEAEVVETQVGVAQRWWKHKWGWNQVMEPEVCGRGNRGGGTIGVSEYVEF</sequence>
<accession>A0ACB7Y3U3</accession>